<evidence type="ECO:0000256" key="10">
    <source>
        <dbReference type="ARBA" id="ARBA00023163"/>
    </source>
</evidence>
<evidence type="ECO:0000256" key="6">
    <source>
        <dbReference type="ARBA" id="ARBA00023012"/>
    </source>
</evidence>
<dbReference type="PANTHER" id="PTHR32071">
    <property type="entry name" value="TRANSCRIPTIONAL REGULATORY PROTEIN"/>
    <property type="match status" value="1"/>
</dbReference>
<dbReference type="PROSITE" id="PS50045">
    <property type="entry name" value="SIGMA54_INTERACT_4"/>
    <property type="match status" value="1"/>
</dbReference>
<dbReference type="FunFam" id="1.10.8.60:FF:000014">
    <property type="entry name" value="DNA-binding transcriptional regulator NtrC"/>
    <property type="match status" value="1"/>
</dbReference>
<dbReference type="PROSITE" id="PS00676">
    <property type="entry name" value="SIGMA54_INTERACT_2"/>
    <property type="match status" value="1"/>
</dbReference>
<keyword evidence="9" id="KW-0010">Activator</keyword>
<dbReference type="SMART" id="SM00382">
    <property type="entry name" value="AAA"/>
    <property type="match status" value="1"/>
</dbReference>
<accession>A0A7V2ZKF9</accession>
<evidence type="ECO:0000313" key="14">
    <source>
        <dbReference type="EMBL" id="HFI91570.1"/>
    </source>
</evidence>
<dbReference type="SMART" id="SM00448">
    <property type="entry name" value="REC"/>
    <property type="match status" value="1"/>
</dbReference>
<dbReference type="PRINTS" id="PR01590">
    <property type="entry name" value="HTHFIS"/>
</dbReference>
<evidence type="ECO:0000256" key="9">
    <source>
        <dbReference type="ARBA" id="ARBA00023159"/>
    </source>
</evidence>
<dbReference type="Pfam" id="PF00158">
    <property type="entry name" value="Sigma54_activat"/>
    <property type="match status" value="1"/>
</dbReference>
<feature type="modified residue" description="4-aspartylphosphate" evidence="11">
    <location>
        <position position="53"/>
    </location>
</feature>
<keyword evidence="7" id="KW-0805">Transcription regulation</keyword>
<dbReference type="GO" id="GO:0005737">
    <property type="term" value="C:cytoplasm"/>
    <property type="evidence" value="ECO:0007669"/>
    <property type="project" value="UniProtKB-SubCell"/>
</dbReference>
<dbReference type="CDD" id="cd00009">
    <property type="entry name" value="AAA"/>
    <property type="match status" value="1"/>
</dbReference>
<dbReference type="SUPFAM" id="SSF52540">
    <property type="entry name" value="P-loop containing nucleoside triphosphate hydrolases"/>
    <property type="match status" value="1"/>
</dbReference>
<dbReference type="EMBL" id="DSUJ01000008">
    <property type="protein sequence ID" value="HFI91570.1"/>
    <property type="molecule type" value="Genomic_DNA"/>
</dbReference>
<dbReference type="SUPFAM" id="SSF46689">
    <property type="entry name" value="Homeodomain-like"/>
    <property type="match status" value="1"/>
</dbReference>
<feature type="domain" description="Response regulatory" evidence="13">
    <location>
        <begin position="4"/>
        <end position="118"/>
    </location>
</feature>
<dbReference type="Gene3D" id="3.40.50.2300">
    <property type="match status" value="1"/>
</dbReference>
<dbReference type="Gene3D" id="1.10.10.60">
    <property type="entry name" value="Homeodomain-like"/>
    <property type="match status" value="1"/>
</dbReference>
<dbReference type="InterPro" id="IPR002197">
    <property type="entry name" value="HTH_Fis"/>
</dbReference>
<dbReference type="InterPro" id="IPR011006">
    <property type="entry name" value="CheY-like_superfamily"/>
</dbReference>
<keyword evidence="8" id="KW-0238">DNA-binding</keyword>
<evidence type="ECO:0000256" key="5">
    <source>
        <dbReference type="ARBA" id="ARBA00022840"/>
    </source>
</evidence>
<keyword evidence="5" id="KW-0067">ATP-binding</keyword>
<dbReference type="SUPFAM" id="SSF52172">
    <property type="entry name" value="CheY-like"/>
    <property type="match status" value="1"/>
</dbReference>
<dbReference type="GO" id="GO:0000160">
    <property type="term" value="P:phosphorelay signal transduction system"/>
    <property type="evidence" value="ECO:0007669"/>
    <property type="project" value="UniProtKB-KW"/>
</dbReference>
<proteinExistence type="predicted"/>
<reference evidence="14" key="1">
    <citation type="journal article" date="2020" name="mSystems">
        <title>Genome- and Community-Level Interaction Insights into Carbon Utilization and Element Cycling Functions of Hydrothermarchaeota in Hydrothermal Sediment.</title>
        <authorList>
            <person name="Zhou Z."/>
            <person name="Liu Y."/>
            <person name="Xu W."/>
            <person name="Pan J."/>
            <person name="Luo Z.H."/>
            <person name="Li M."/>
        </authorList>
    </citation>
    <scope>NUCLEOTIDE SEQUENCE [LARGE SCALE GENOMIC DNA]</scope>
    <source>
        <strain evidence="14">SpSt-479</strain>
    </source>
</reference>
<dbReference type="AlphaFoldDB" id="A0A7V2ZKF9"/>
<dbReference type="GO" id="GO:0043565">
    <property type="term" value="F:sequence-specific DNA binding"/>
    <property type="evidence" value="ECO:0007669"/>
    <property type="project" value="InterPro"/>
</dbReference>
<gene>
    <name evidence="14" type="ORF">ENS31_08605</name>
</gene>
<dbReference type="Pfam" id="PF00072">
    <property type="entry name" value="Response_reg"/>
    <property type="match status" value="1"/>
</dbReference>
<keyword evidence="3 11" id="KW-0597">Phosphoprotein</keyword>
<dbReference type="InterPro" id="IPR025943">
    <property type="entry name" value="Sigma_54_int_dom_ATP-bd_2"/>
</dbReference>
<dbReference type="InterPro" id="IPR003593">
    <property type="entry name" value="AAA+_ATPase"/>
</dbReference>
<evidence type="ECO:0000256" key="4">
    <source>
        <dbReference type="ARBA" id="ARBA00022741"/>
    </source>
</evidence>
<keyword evidence="10" id="KW-0804">Transcription</keyword>
<comment type="caution">
    <text evidence="14">The sequence shown here is derived from an EMBL/GenBank/DDBJ whole genome shotgun (WGS) entry which is preliminary data.</text>
</comment>
<dbReference type="Pfam" id="PF02954">
    <property type="entry name" value="HTH_8"/>
    <property type="match status" value="1"/>
</dbReference>
<evidence type="ECO:0000256" key="7">
    <source>
        <dbReference type="ARBA" id="ARBA00023015"/>
    </source>
</evidence>
<dbReference type="FunFam" id="3.40.50.2300:FF:000018">
    <property type="entry name" value="DNA-binding transcriptional regulator NtrC"/>
    <property type="match status" value="1"/>
</dbReference>
<evidence type="ECO:0000259" key="12">
    <source>
        <dbReference type="PROSITE" id="PS50045"/>
    </source>
</evidence>
<dbReference type="GO" id="GO:0006355">
    <property type="term" value="P:regulation of DNA-templated transcription"/>
    <property type="evidence" value="ECO:0007669"/>
    <property type="project" value="InterPro"/>
</dbReference>
<dbReference type="InterPro" id="IPR001789">
    <property type="entry name" value="Sig_transdc_resp-reg_receiver"/>
</dbReference>
<comment type="subcellular location">
    <subcellularLocation>
        <location evidence="1">Cytoplasm</location>
    </subcellularLocation>
</comment>
<dbReference type="InterPro" id="IPR027417">
    <property type="entry name" value="P-loop_NTPase"/>
</dbReference>
<sequence>MAFKILVVDDEEIIRDSISYILETEGYEVEKAENGKVAYDKIKVKHYDLVITDIEMPAMKGTELLEKIKTLDPQTAVIIITAFGSLDTAITALRNGASDYILKPVEFDELLIKVKRLFEVKDLLIENKVLREEINRKYDFENIVGKSPAIKKVFDMIQAVAETDSTVLISGNSGTGKELVARAIHYRSKRKNKPFIAVNCGAISENLIESELFGHKKGAFTGAISDKEGFIKAADGGTLFLDEISEMPPQLQVKLLRAIQEKEYTPVGTTQSLPVNVRFVATTNRNLEEEVKAGRFREDLYYRLNVVEIHLPSLKEREEDIPLLADHFLNKYRKELNKNIKGIDNDAMRALLAHEWKGEVRELENVIERAVIFCKGEYISLDDLPTTFAPDRESLEISFSNSLEDSVRKFERDFIMRALESNNFNKEKTADILKVGLSTLYRKLKELDIKI</sequence>
<organism evidence="14">
    <name type="scientific">Ignavibacterium album</name>
    <dbReference type="NCBI Taxonomy" id="591197"/>
    <lineage>
        <taxon>Bacteria</taxon>
        <taxon>Pseudomonadati</taxon>
        <taxon>Ignavibacteriota</taxon>
        <taxon>Ignavibacteria</taxon>
        <taxon>Ignavibacteriales</taxon>
        <taxon>Ignavibacteriaceae</taxon>
        <taxon>Ignavibacterium</taxon>
    </lineage>
</organism>
<dbReference type="InterPro" id="IPR058031">
    <property type="entry name" value="AAA_lid_NorR"/>
</dbReference>
<name>A0A7V2ZKF9_9BACT</name>
<evidence type="ECO:0000256" key="1">
    <source>
        <dbReference type="ARBA" id="ARBA00004496"/>
    </source>
</evidence>
<dbReference type="PROSITE" id="PS50110">
    <property type="entry name" value="RESPONSE_REGULATORY"/>
    <property type="match status" value="1"/>
</dbReference>
<dbReference type="GO" id="GO:0005524">
    <property type="term" value="F:ATP binding"/>
    <property type="evidence" value="ECO:0007669"/>
    <property type="project" value="UniProtKB-KW"/>
</dbReference>
<dbReference type="Gene3D" id="3.40.50.300">
    <property type="entry name" value="P-loop containing nucleotide triphosphate hydrolases"/>
    <property type="match status" value="1"/>
</dbReference>
<protein>
    <submittedName>
        <fullName evidence="14">Sigma-54-dependent Fis family transcriptional regulator</fullName>
    </submittedName>
</protein>
<evidence type="ECO:0000256" key="2">
    <source>
        <dbReference type="ARBA" id="ARBA00022490"/>
    </source>
</evidence>
<dbReference type="InterPro" id="IPR009057">
    <property type="entry name" value="Homeodomain-like_sf"/>
</dbReference>
<dbReference type="FunFam" id="3.40.50.300:FF:000006">
    <property type="entry name" value="DNA-binding transcriptional regulator NtrC"/>
    <property type="match status" value="1"/>
</dbReference>
<evidence type="ECO:0000256" key="3">
    <source>
        <dbReference type="ARBA" id="ARBA00022553"/>
    </source>
</evidence>
<feature type="domain" description="Sigma-54 factor interaction" evidence="12">
    <location>
        <begin position="143"/>
        <end position="372"/>
    </location>
</feature>
<evidence type="ECO:0000256" key="11">
    <source>
        <dbReference type="PROSITE-ProRule" id="PRU00169"/>
    </source>
</evidence>
<dbReference type="Gene3D" id="1.10.8.60">
    <property type="match status" value="1"/>
</dbReference>
<evidence type="ECO:0000259" key="13">
    <source>
        <dbReference type="PROSITE" id="PS50110"/>
    </source>
</evidence>
<evidence type="ECO:0000256" key="8">
    <source>
        <dbReference type="ARBA" id="ARBA00023125"/>
    </source>
</evidence>
<keyword evidence="6" id="KW-0902">Two-component regulatory system</keyword>
<keyword evidence="2" id="KW-0963">Cytoplasm</keyword>
<keyword evidence="4" id="KW-0547">Nucleotide-binding</keyword>
<dbReference type="Pfam" id="PF25601">
    <property type="entry name" value="AAA_lid_14"/>
    <property type="match status" value="1"/>
</dbReference>
<dbReference type="InterPro" id="IPR002078">
    <property type="entry name" value="Sigma_54_int"/>
</dbReference>
<dbReference type="PANTHER" id="PTHR32071:SF113">
    <property type="entry name" value="ALGINATE BIOSYNTHESIS TRANSCRIPTIONAL REGULATORY PROTEIN ALGB"/>
    <property type="match status" value="1"/>
</dbReference>